<feature type="transmembrane region" description="Helical" evidence="5">
    <location>
        <begin position="209"/>
        <end position="229"/>
    </location>
</feature>
<dbReference type="RefSeq" id="WP_219079502.1">
    <property type="nucleotide sequence ID" value="NZ_JAHBBD010000001.1"/>
</dbReference>
<accession>A0ABS6W7T7</accession>
<evidence type="ECO:0000256" key="5">
    <source>
        <dbReference type="SAM" id="Phobius"/>
    </source>
</evidence>
<proteinExistence type="predicted"/>
<keyword evidence="8" id="KW-1185">Reference proteome</keyword>
<feature type="transmembrane region" description="Helical" evidence="5">
    <location>
        <begin position="250"/>
        <end position="269"/>
    </location>
</feature>
<gene>
    <name evidence="7" type="ORF">KIH73_00175</name>
</gene>
<reference evidence="7 8" key="1">
    <citation type="submission" date="2021-05" db="EMBL/GenBank/DDBJ databases">
        <title>Phylogenetic classification of ten novel species belonging to the genus Bifidobacterium comprising B. colchicus sp. nov., B. abeli sp. nov., B. bicoloris sp. nov., B. guerezis sp. nov., B. rosaliae sp. nov., B. santillanensis sp. nov., B. argentati sp. nov., B. amazzoni sp. nov., B. pluviali sp. nov., and B. pinnaculum sp. nov.</title>
        <authorList>
            <person name="Lugli G.A."/>
            <person name="Ruiz Garcia L."/>
            <person name="Margolles A."/>
            <person name="Ventura M."/>
        </authorList>
    </citation>
    <scope>NUCLEOTIDE SEQUENCE [LARGE SCALE GENOMIC DNA]</scope>
    <source>
        <strain evidence="7 8">6T3</strain>
    </source>
</reference>
<feature type="transmembrane region" description="Helical" evidence="5">
    <location>
        <begin position="391"/>
        <end position="410"/>
    </location>
</feature>
<keyword evidence="3 5" id="KW-1133">Transmembrane helix</keyword>
<evidence type="ECO:0000256" key="3">
    <source>
        <dbReference type="ARBA" id="ARBA00022989"/>
    </source>
</evidence>
<dbReference type="EMBL" id="JAHBBD010000001">
    <property type="protein sequence ID" value="MBW3081812.1"/>
    <property type="molecule type" value="Genomic_DNA"/>
</dbReference>
<organism evidence="7 8">
    <name type="scientific">Bifidobacterium phasiani</name>
    <dbReference type="NCBI Taxonomy" id="2834431"/>
    <lineage>
        <taxon>Bacteria</taxon>
        <taxon>Bacillati</taxon>
        <taxon>Actinomycetota</taxon>
        <taxon>Actinomycetes</taxon>
        <taxon>Bifidobacteriales</taxon>
        <taxon>Bifidobacteriaceae</taxon>
        <taxon>Bifidobacterium</taxon>
    </lineage>
</organism>
<dbReference type="Proteomes" id="UP000812844">
    <property type="component" value="Unassembled WGS sequence"/>
</dbReference>
<dbReference type="Pfam" id="PF12698">
    <property type="entry name" value="ABC2_membrane_3"/>
    <property type="match status" value="1"/>
</dbReference>
<comment type="caution">
    <text evidence="7">The sequence shown here is derived from an EMBL/GenBank/DDBJ whole genome shotgun (WGS) entry which is preliminary data.</text>
</comment>
<name>A0ABS6W7T7_9BIFI</name>
<sequence length="415" mass="42926">MSTCKTALRVMWRHKTYLLIYLIGLSMAMVAMVGSAIIGREAGDETTYASSRATVAIVDRDGDDGSVASGMRDYLVPTCDLVALDDTERDLQDAVATNYTDLIVIIDDGFARRFADAVRGDGRTPAVRTVTSYTSGVGAMAALQVDGYLSLLRSAYRAAALDGHDPGLAGAVAQVLAVREDTEGGVALVRTSSGDTALAMNVFGVSLQFGGYPILASLTVTIAMIMGVFGLPTTRRRTLASPQRPFARGAALLAACAVPACAAAAYYLALSVAMPVLTGCDGAMPTAGQMARCLATVLCYAAMAAALGFVLAQCGLSEEAANGFANVFSLLTTFTGGVWFSPSMMPEAVIALGRMLPAWWYNDALAAALGVSGYTETGADLGAWASSTGLVAFYAAAFVCIGLAVGAVRARRAAV</sequence>
<evidence type="ECO:0000256" key="1">
    <source>
        <dbReference type="ARBA" id="ARBA00004141"/>
    </source>
</evidence>
<feature type="transmembrane region" description="Helical" evidence="5">
    <location>
        <begin position="18"/>
        <end position="38"/>
    </location>
</feature>
<dbReference type="InterPro" id="IPR013525">
    <property type="entry name" value="ABC2_TM"/>
</dbReference>
<comment type="subcellular location">
    <subcellularLocation>
        <location evidence="1">Membrane</location>
        <topology evidence="1">Multi-pass membrane protein</topology>
    </subcellularLocation>
</comment>
<evidence type="ECO:0000259" key="6">
    <source>
        <dbReference type="Pfam" id="PF12698"/>
    </source>
</evidence>
<feature type="domain" description="ABC-2 type transporter transmembrane" evidence="6">
    <location>
        <begin position="19"/>
        <end position="402"/>
    </location>
</feature>
<evidence type="ECO:0000313" key="7">
    <source>
        <dbReference type="EMBL" id="MBW3081812.1"/>
    </source>
</evidence>
<keyword evidence="4 5" id="KW-0472">Membrane</keyword>
<keyword evidence="2 5" id="KW-0812">Transmembrane</keyword>
<evidence type="ECO:0000256" key="2">
    <source>
        <dbReference type="ARBA" id="ARBA00022692"/>
    </source>
</evidence>
<feature type="transmembrane region" description="Helical" evidence="5">
    <location>
        <begin position="289"/>
        <end position="311"/>
    </location>
</feature>
<evidence type="ECO:0000313" key="8">
    <source>
        <dbReference type="Proteomes" id="UP000812844"/>
    </source>
</evidence>
<feature type="transmembrane region" description="Helical" evidence="5">
    <location>
        <begin position="323"/>
        <end position="340"/>
    </location>
</feature>
<protein>
    <submittedName>
        <fullName evidence="7">ABC transporter permease</fullName>
    </submittedName>
</protein>
<evidence type="ECO:0000256" key="4">
    <source>
        <dbReference type="ARBA" id="ARBA00023136"/>
    </source>
</evidence>